<dbReference type="PANTHER" id="PTHR43337:SF1">
    <property type="entry name" value="XANTHINE_URACIL PERMEASE C887.17-RELATED"/>
    <property type="match status" value="1"/>
</dbReference>
<dbReference type="GO" id="GO:0005886">
    <property type="term" value="C:plasma membrane"/>
    <property type="evidence" value="ECO:0007669"/>
    <property type="project" value="TreeGrafter"/>
</dbReference>
<keyword evidence="9" id="KW-1185">Reference proteome</keyword>
<sequence length="483" mass="50118">MSTTEIPSVDQKPPPWRGSVLDRWFLITARGSKPSREIRGGITTFVAMAYIVILNPLILTSATDVNGNQLSLTGVTTMTALSAGLMTVLMGIVGRAPFAMATALSVNAVVAFQVAPQVTWEQAMGMVVLQGLLILLLAATGVRTLIVNAIPRGMKHAIGVGIGLFIALIGFVNAGFVTRRPDAMDTAVPVQLGEGGTLTGLPIIVFCFGLVLMFALYSRKVPGAILLSILGATVLAVIVESVWHPGGWGLVTPSLPDSLVASPDFSLFGQIDVVGAITEIPALTLTVFVFTLVLAGFFDAIGAVLAVGDEAGLIDSNGRMPTLGRVMVTDGIGAAFGGLTSSSSNTVFVESAAGVKEGARTGIASLVTGSLFLTLLFLVPIAAVIPQSAAAPALVLVGGLMCMQCRNIDWTDMEIALPAFLIIALPAFTYSVTAGVGAGIVAYVVIKVALGKWREPGVLLWGLSLVFLAYFGIEGVELLLSHV</sequence>
<feature type="transmembrane region" description="Helical" evidence="7">
    <location>
        <begin position="40"/>
        <end position="58"/>
    </location>
</feature>
<evidence type="ECO:0000256" key="2">
    <source>
        <dbReference type="ARBA" id="ARBA00005697"/>
    </source>
</evidence>
<feature type="transmembrane region" description="Helical" evidence="7">
    <location>
        <begin position="420"/>
        <end position="446"/>
    </location>
</feature>
<feature type="transmembrane region" description="Helical" evidence="7">
    <location>
        <begin position="127"/>
        <end position="146"/>
    </location>
</feature>
<dbReference type="GO" id="GO:0012505">
    <property type="term" value="C:endomembrane system"/>
    <property type="evidence" value="ECO:0007669"/>
    <property type="project" value="UniProtKB-SubCell"/>
</dbReference>
<feature type="transmembrane region" description="Helical" evidence="7">
    <location>
        <begin position="458"/>
        <end position="480"/>
    </location>
</feature>
<evidence type="ECO:0000256" key="1">
    <source>
        <dbReference type="ARBA" id="ARBA00004127"/>
    </source>
</evidence>
<evidence type="ECO:0000256" key="4">
    <source>
        <dbReference type="ARBA" id="ARBA00022692"/>
    </source>
</evidence>
<protein>
    <submittedName>
        <fullName evidence="8">Putative MFS transporter, AGZA family, xanthine/uracil permease</fullName>
    </submittedName>
</protein>
<dbReference type="InterPro" id="IPR045018">
    <property type="entry name" value="Azg-like"/>
</dbReference>
<organism evidence="8 9">
    <name type="scientific">Haloechinothrix alba</name>
    <dbReference type="NCBI Taxonomy" id="664784"/>
    <lineage>
        <taxon>Bacteria</taxon>
        <taxon>Bacillati</taxon>
        <taxon>Actinomycetota</taxon>
        <taxon>Actinomycetes</taxon>
        <taxon>Pseudonocardiales</taxon>
        <taxon>Pseudonocardiaceae</taxon>
        <taxon>Haloechinothrix</taxon>
    </lineage>
</organism>
<feature type="transmembrane region" description="Helical" evidence="7">
    <location>
        <begin position="158"/>
        <end position="178"/>
    </location>
</feature>
<feature type="transmembrane region" description="Helical" evidence="7">
    <location>
        <begin position="282"/>
        <end position="307"/>
    </location>
</feature>
<comment type="subcellular location">
    <subcellularLocation>
        <location evidence="1">Endomembrane system</location>
        <topology evidence="1">Multi-pass membrane protein</topology>
    </subcellularLocation>
</comment>
<feature type="transmembrane region" description="Helical" evidence="7">
    <location>
        <begin position="96"/>
        <end position="115"/>
    </location>
</feature>
<feature type="transmembrane region" description="Helical" evidence="7">
    <location>
        <begin position="198"/>
        <end position="217"/>
    </location>
</feature>
<proteinExistence type="inferred from homology"/>
<keyword evidence="3" id="KW-0813">Transport</keyword>
<dbReference type="Pfam" id="PF00860">
    <property type="entry name" value="Xan_ur_permease"/>
    <property type="match status" value="1"/>
</dbReference>
<evidence type="ECO:0000313" key="8">
    <source>
        <dbReference type="EMBL" id="SNR64277.1"/>
    </source>
</evidence>
<dbReference type="GO" id="GO:0005345">
    <property type="term" value="F:purine nucleobase transmembrane transporter activity"/>
    <property type="evidence" value="ECO:0007669"/>
    <property type="project" value="TreeGrafter"/>
</dbReference>
<feature type="transmembrane region" description="Helical" evidence="7">
    <location>
        <begin position="70"/>
        <end position="89"/>
    </location>
</feature>
<evidence type="ECO:0000313" key="9">
    <source>
        <dbReference type="Proteomes" id="UP000198348"/>
    </source>
</evidence>
<dbReference type="OrthoDB" id="9808458at2"/>
<keyword evidence="5 7" id="KW-1133">Transmembrane helix</keyword>
<reference evidence="8 9" key="1">
    <citation type="submission" date="2017-06" db="EMBL/GenBank/DDBJ databases">
        <authorList>
            <person name="Kim H.J."/>
            <person name="Triplett B.A."/>
        </authorList>
    </citation>
    <scope>NUCLEOTIDE SEQUENCE [LARGE SCALE GENOMIC DNA]</scope>
    <source>
        <strain evidence="8 9">DSM 45207</strain>
    </source>
</reference>
<comment type="similarity">
    <text evidence="2">Belongs to the nucleobase:cation symporter-2 (NCS2) (TC 2.A.40) family. Azg-like subfamily.</text>
</comment>
<gene>
    <name evidence="8" type="ORF">SAMN06265360_1132</name>
</gene>
<dbReference type="RefSeq" id="WP_089301972.1">
    <property type="nucleotide sequence ID" value="NZ_FZNW01000013.1"/>
</dbReference>
<evidence type="ECO:0000256" key="5">
    <source>
        <dbReference type="ARBA" id="ARBA00022989"/>
    </source>
</evidence>
<name>A0A238XZF7_9PSEU</name>
<evidence type="ECO:0000256" key="6">
    <source>
        <dbReference type="ARBA" id="ARBA00023136"/>
    </source>
</evidence>
<dbReference type="InterPro" id="IPR006043">
    <property type="entry name" value="NCS2"/>
</dbReference>
<feature type="transmembrane region" description="Helical" evidence="7">
    <location>
        <begin position="224"/>
        <end position="243"/>
    </location>
</feature>
<dbReference type="AlphaFoldDB" id="A0A238XZF7"/>
<evidence type="ECO:0000256" key="3">
    <source>
        <dbReference type="ARBA" id="ARBA00022448"/>
    </source>
</evidence>
<keyword evidence="6 7" id="KW-0472">Membrane</keyword>
<dbReference type="EMBL" id="FZNW01000013">
    <property type="protein sequence ID" value="SNR64277.1"/>
    <property type="molecule type" value="Genomic_DNA"/>
</dbReference>
<dbReference type="PANTHER" id="PTHR43337">
    <property type="entry name" value="XANTHINE/URACIL PERMEASE C887.17-RELATED"/>
    <property type="match status" value="1"/>
</dbReference>
<accession>A0A238XZF7</accession>
<evidence type="ECO:0000256" key="7">
    <source>
        <dbReference type="SAM" id="Phobius"/>
    </source>
</evidence>
<keyword evidence="4 7" id="KW-0812">Transmembrane</keyword>
<feature type="transmembrane region" description="Helical" evidence="7">
    <location>
        <begin position="363"/>
        <end position="383"/>
    </location>
</feature>
<dbReference type="Proteomes" id="UP000198348">
    <property type="component" value="Unassembled WGS sequence"/>
</dbReference>